<sequence>MDDSNIGPFHDSPSTPRNPERSLLDDDMDLEQPFLDVPLIRPGRLVILYMSIGVVGGAAVIITMLLIRYDVCSI</sequence>
<feature type="transmembrane region" description="Helical" evidence="2">
    <location>
        <begin position="46"/>
        <end position="67"/>
    </location>
</feature>
<feature type="region of interest" description="Disordered" evidence="1">
    <location>
        <begin position="1"/>
        <end position="23"/>
    </location>
</feature>
<dbReference type="AlphaFoldDB" id="A0A498P7I8"/>
<keyword evidence="4" id="KW-1185">Reference proteome</keyword>
<gene>
    <name evidence="3" type="ORF">ROHU_000145</name>
</gene>
<reference evidence="3 4" key="1">
    <citation type="submission" date="2018-03" db="EMBL/GenBank/DDBJ databases">
        <title>Draft genome sequence of Rohu Carp (Labeo rohita).</title>
        <authorList>
            <person name="Das P."/>
            <person name="Kushwaha B."/>
            <person name="Joshi C.G."/>
            <person name="Kumar D."/>
            <person name="Nagpure N.S."/>
            <person name="Sahoo L."/>
            <person name="Das S.P."/>
            <person name="Bit A."/>
            <person name="Patnaik S."/>
            <person name="Meher P.K."/>
            <person name="Jayasankar P."/>
            <person name="Koringa P.G."/>
            <person name="Patel N.V."/>
            <person name="Hinsu A.T."/>
            <person name="Kumar R."/>
            <person name="Pandey M."/>
            <person name="Agarwal S."/>
            <person name="Srivastava S."/>
            <person name="Singh M."/>
            <person name="Iquebal M.A."/>
            <person name="Jaiswal S."/>
            <person name="Angadi U.B."/>
            <person name="Kumar N."/>
            <person name="Raza M."/>
            <person name="Shah T.M."/>
            <person name="Rai A."/>
            <person name="Jena J.K."/>
        </authorList>
    </citation>
    <scope>NUCLEOTIDE SEQUENCE [LARGE SCALE GENOMIC DNA]</scope>
    <source>
        <strain evidence="3">DASCIFA01</strain>
        <tissue evidence="3">Testis</tissue>
    </source>
</reference>
<protein>
    <submittedName>
        <fullName evidence="3">Uncharacterized protein</fullName>
    </submittedName>
</protein>
<comment type="caution">
    <text evidence="3">The sequence shown here is derived from an EMBL/GenBank/DDBJ whole genome shotgun (WGS) entry which is preliminary data.</text>
</comment>
<proteinExistence type="predicted"/>
<evidence type="ECO:0000256" key="1">
    <source>
        <dbReference type="SAM" id="MobiDB-lite"/>
    </source>
</evidence>
<name>A0A498P7I8_LABRO</name>
<keyword evidence="2" id="KW-0812">Transmembrane</keyword>
<evidence type="ECO:0000313" key="3">
    <source>
        <dbReference type="EMBL" id="RXN39474.1"/>
    </source>
</evidence>
<accession>A0A498P7I8</accession>
<keyword evidence="2" id="KW-1133">Transmembrane helix</keyword>
<evidence type="ECO:0000313" key="4">
    <source>
        <dbReference type="Proteomes" id="UP000290572"/>
    </source>
</evidence>
<evidence type="ECO:0000256" key="2">
    <source>
        <dbReference type="SAM" id="Phobius"/>
    </source>
</evidence>
<dbReference type="Proteomes" id="UP000290572">
    <property type="component" value="Unassembled WGS sequence"/>
</dbReference>
<dbReference type="EMBL" id="QBIY01001048">
    <property type="protein sequence ID" value="RXN39474.1"/>
    <property type="molecule type" value="Genomic_DNA"/>
</dbReference>
<organism evidence="3 4">
    <name type="scientific">Labeo rohita</name>
    <name type="common">Indian major carp</name>
    <name type="synonym">Cyprinus rohita</name>
    <dbReference type="NCBI Taxonomy" id="84645"/>
    <lineage>
        <taxon>Eukaryota</taxon>
        <taxon>Metazoa</taxon>
        <taxon>Chordata</taxon>
        <taxon>Craniata</taxon>
        <taxon>Vertebrata</taxon>
        <taxon>Euteleostomi</taxon>
        <taxon>Actinopterygii</taxon>
        <taxon>Neopterygii</taxon>
        <taxon>Teleostei</taxon>
        <taxon>Ostariophysi</taxon>
        <taxon>Cypriniformes</taxon>
        <taxon>Cyprinidae</taxon>
        <taxon>Labeoninae</taxon>
        <taxon>Labeonini</taxon>
        <taxon>Labeo</taxon>
    </lineage>
</organism>
<keyword evidence="2" id="KW-0472">Membrane</keyword>